<dbReference type="InterPro" id="IPR013083">
    <property type="entry name" value="Znf_RING/FYVE/PHD"/>
</dbReference>
<evidence type="ECO:0000313" key="6">
    <source>
        <dbReference type="EMBL" id="VDD85901.1"/>
    </source>
</evidence>
<dbReference type="GO" id="GO:0097505">
    <property type="term" value="C:Rad6-Rad18 complex"/>
    <property type="evidence" value="ECO:0007669"/>
    <property type="project" value="TreeGrafter"/>
</dbReference>
<dbReference type="PROSITE" id="PS00518">
    <property type="entry name" value="ZF_RING_1"/>
    <property type="match status" value="1"/>
</dbReference>
<dbReference type="InterPro" id="IPR017907">
    <property type="entry name" value="Znf_RING_CS"/>
</dbReference>
<dbReference type="OrthoDB" id="5792560at2759"/>
<evidence type="ECO:0000256" key="4">
    <source>
        <dbReference type="PROSITE-ProRule" id="PRU00175"/>
    </source>
</evidence>
<dbReference type="PROSITE" id="PS50089">
    <property type="entry name" value="ZF_RING_2"/>
    <property type="match status" value="1"/>
</dbReference>
<feature type="domain" description="RING-type" evidence="5">
    <location>
        <begin position="8"/>
        <end position="46"/>
    </location>
</feature>
<dbReference type="Pfam" id="PF13923">
    <property type="entry name" value="zf-C3HC4_2"/>
    <property type="match status" value="1"/>
</dbReference>
<protein>
    <submittedName>
        <fullName evidence="8">RING-type domain-containing protein</fullName>
    </submittedName>
</protein>
<evidence type="ECO:0000256" key="1">
    <source>
        <dbReference type="ARBA" id="ARBA00022723"/>
    </source>
</evidence>
<evidence type="ECO:0000313" key="7">
    <source>
        <dbReference type="Proteomes" id="UP000274131"/>
    </source>
</evidence>
<keyword evidence="2 4" id="KW-0863">Zinc-finger</keyword>
<reference evidence="6 7" key="2">
    <citation type="submission" date="2018-10" db="EMBL/GenBank/DDBJ databases">
        <authorList>
            <consortium name="Pathogen Informatics"/>
        </authorList>
    </citation>
    <scope>NUCLEOTIDE SEQUENCE [LARGE SCALE GENOMIC DNA]</scope>
</reference>
<evidence type="ECO:0000313" key="8">
    <source>
        <dbReference type="WBParaSite" id="EVEC_0000133601-mRNA-1"/>
    </source>
</evidence>
<dbReference type="AlphaFoldDB" id="A0A0N4UV80"/>
<dbReference type="Gene3D" id="3.30.40.10">
    <property type="entry name" value="Zinc/RING finger domain, C3HC4 (zinc finger)"/>
    <property type="match status" value="1"/>
</dbReference>
<dbReference type="GO" id="GO:0008270">
    <property type="term" value="F:zinc ion binding"/>
    <property type="evidence" value="ECO:0007669"/>
    <property type="project" value="UniProtKB-KW"/>
</dbReference>
<evidence type="ECO:0000256" key="3">
    <source>
        <dbReference type="ARBA" id="ARBA00022833"/>
    </source>
</evidence>
<dbReference type="InterPro" id="IPR039577">
    <property type="entry name" value="Rad18"/>
</dbReference>
<dbReference type="Proteomes" id="UP000274131">
    <property type="component" value="Unassembled WGS sequence"/>
</dbReference>
<dbReference type="GO" id="GO:0006513">
    <property type="term" value="P:protein monoubiquitination"/>
    <property type="evidence" value="ECO:0007669"/>
    <property type="project" value="InterPro"/>
</dbReference>
<dbReference type="GO" id="GO:0061630">
    <property type="term" value="F:ubiquitin protein ligase activity"/>
    <property type="evidence" value="ECO:0007669"/>
    <property type="project" value="InterPro"/>
</dbReference>
<name>A0A0N4UV80_ENTVE</name>
<dbReference type="GO" id="GO:0006301">
    <property type="term" value="P:DNA damage tolerance"/>
    <property type="evidence" value="ECO:0007669"/>
    <property type="project" value="InterPro"/>
</dbReference>
<dbReference type="STRING" id="51028.A0A0N4UV80"/>
<keyword evidence="1" id="KW-0479">Metal-binding</keyword>
<keyword evidence="7" id="KW-1185">Reference proteome</keyword>
<accession>A0A0N4UV80</accession>
<dbReference type="WBParaSite" id="EVEC_0000133601-mRNA-1">
    <property type="protein sequence ID" value="EVEC_0000133601-mRNA-1"/>
    <property type="gene ID" value="EVEC_0000133601"/>
</dbReference>
<sequence length="171" mass="20018">MDLTEAVCGVCFDVFVKPMILRCGHSFCELCAEESINFNDKCPLCRKKSVGICIYNRSLDDCIRTWIQKQTPDVQDAYEKRILDNHRILTLKKNARLILWTVISHSKNNNVSLDDVQTLYNEVQRNLHKEEVEFDEDLKEQIRREALLHEGYFFMLHQDDYCNSKLPLSGS</sequence>
<proteinExistence type="predicted"/>
<dbReference type="EMBL" id="UXUI01007162">
    <property type="protein sequence ID" value="VDD85901.1"/>
    <property type="molecule type" value="Genomic_DNA"/>
</dbReference>
<dbReference type="SMART" id="SM00184">
    <property type="entry name" value="RING"/>
    <property type="match status" value="1"/>
</dbReference>
<keyword evidence="3" id="KW-0862">Zinc</keyword>
<gene>
    <name evidence="6" type="ORF">EVEC_LOCUS1044</name>
</gene>
<evidence type="ECO:0000259" key="5">
    <source>
        <dbReference type="PROSITE" id="PS50089"/>
    </source>
</evidence>
<dbReference type="PANTHER" id="PTHR14134:SF2">
    <property type="entry name" value="E3 UBIQUITIN-PROTEIN LIGASE RAD18"/>
    <property type="match status" value="1"/>
</dbReference>
<evidence type="ECO:0000256" key="2">
    <source>
        <dbReference type="ARBA" id="ARBA00022771"/>
    </source>
</evidence>
<dbReference type="SUPFAM" id="SSF57850">
    <property type="entry name" value="RING/U-box"/>
    <property type="match status" value="1"/>
</dbReference>
<organism evidence="8">
    <name type="scientific">Enterobius vermicularis</name>
    <name type="common">Human pinworm</name>
    <dbReference type="NCBI Taxonomy" id="51028"/>
    <lineage>
        <taxon>Eukaryota</taxon>
        <taxon>Metazoa</taxon>
        <taxon>Ecdysozoa</taxon>
        <taxon>Nematoda</taxon>
        <taxon>Chromadorea</taxon>
        <taxon>Rhabditida</taxon>
        <taxon>Spirurina</taxon>
        <taxon>Oxyuridomorpha</taxon>
        <taxon>Oxyuroidea</taxon>
        <taxon>Oxyuridae</taxon>
        <taxon>Enterobius</taxon>
    </lineage>
</organism>
<dbReference type="InterPro" id="IPR001841">
    <property type="entry name" value="Znf_RING"/>
</dbReference>
<dbReference type="PANTHER" id="PTHR14134">
    <property type="entry name" value="E3 UBIQUITIN-PROTEIN LIGASE RAD18"/>
    <property type="match status" value="1"/>
</dbReference>
<dbReference type="GO" id="GO:0005634">
    <property type="term" value="C:nucleus"/>
    <property type="evidence" value="ECO:0007669"/>
    <property type="project" value="TreeGrafter"/>
</dbReference>
<reference evidence="8" key="1">
    <citation type="submission" date="2016-04" db="UniProtKB">
        <authorList>
            <consortium name="WormBaseParasite"/>
        </authorList>
    </citation>
    <scope>IDENTIFICATION</scope>
</reference>
<dbReference type="GO" id="GO:0003697">
    <property type="term" value="F:single-stranded DNA binding"/>
    <property type="evidence" value="ECO:0007669"/>
    <property type="project" value="InterPro"/>
</dbReference>